<dbReference type="AlphaFoldDB" id="A0A6G1JWP6"/>
<sequence>MANGTPNKFNVYGPNGPPSMPHIQRIQIPGLFINDALVDGELYIQWTPASNSIRPQTSTVFIVAGPNAQRPGIRSNDGISNPHAQVLTEAQAEGFTPVSPQLKITAPAVQTASDKKKSSTKLYKKKTVPKAGYKRKSVAFVQDDEDDEPQSTIIPRKRSRLTSEVDDEGVDDIVQLPTANNPVTTTPLNGTQNGTVKDLEVNGVTEKSADAAHEASVETEGPRRRSLASSPPRERRMSRRVTQRQ</sequence>
<organism evidence="2 3">
    <name type="scientific">Pleomassaria siparia CBS 279.74</name>
    <dbReference type="NCBI Taxonomy" id="1314801"/>
    <lineage>
        <taxon>Eukaryota</taxon>
        <taxon>Fungi</taxon>
        <taxon>Dikarya</taxon>
        <taxon>Ascomycota</taxon>
        <taxon>Pezizomycotina</taxon>
        <taxon>Dothideomycetes</taxon>
        <taxon>Pleosporomycetidae</taxon>
        <taxon>Pleosporales</taxon>
        <taxon>Pleomassariaceae</taxon>
        <taxon>Pleomassaria</taxon>
    </lineage>
</organism>
<protein>
    <submittedName>
        <fullName evidence="2">Uncharacterized protein</fullName>
    </submittedName>
</protein>
<proteinExistence type="predicted"/>
<feature type="compositionally biased region" description="Basic and acidic residues" evidence="1">
    <location>
        <begin position="207"/>
        <end position="223"/>
    </location>
</feature>
<evidence type="ECO:0000313" key="2">
    <source>
        <dbReference type="EMBL" id="KAF2704968.1"/>
    </source>
</evidence>
<evidence type="ECO:0000313" key="3">
    <source>
        <dbReference type="Proteomes" id="UP000799428"/>
    </source>
</evidence>
<accession>A0A6G1JWP6</accession>
<feature type="compositionally biased region" description="Basic residues" evidence="1">
    <location>
        <begin position="236"/>
        <end position="245"/>
    </location>
</feature>
<feature type="region of interest" description="Disordered" evidence="1">
    <location>
        <begin position="158"/>
        <end position="245"/>
    </location>
</feature>
<dbReference type="OrthoDB" id="10579656at2759"/>
<reference evidence="2" key="1">
    <citation type="journal article" date="2020" name="Stud. Mycol.">
        <title>101 Dothideomycetes genomes: a test case for predicting lifestyles and emergence of pathogens.</title>
        <authorList>
            <person name="Haridas S."/>
            <person name="Albert R."/>
            <person name="Binder M."/>
            <person name="Bloem J."/>
            <person name="Labutti K."/>
            <person name="Salamov A."/>
            <person name="Andreopoulos B."/>
            <person name="Baker S."/>
            <person name="Barry K."/>
            <person name="Bills G."/>
            <person name="Bluhm B."/>
            <person name="Cannon C."/>
            <person name="Castanera R."/>
            <person name="Culley D."/>
            <person name="Daum C."/>
            <person name="Ezra D."/>
            <person name="Gonzalez J."/>
            <person name="Henrissat B."/>
            <person name="Kuo A."/>
            <person name="Liang C."/>
            <person name="Lipzen A."/>
            <person name="Lutzoni F."/>
            <person name="Magnuson J."/>
            <person name="Mondo S."/>
            <person name="Nolan M."/>
            <person name="Ohm R."/>
            <person name="Pangilinan J."/>
            <person name="Park H.-J."/>
            <person name="Ramirez L."/>
            <person name="Alfaro M."/>
            <person name="Sun H."/>
            <person name="Tritt A."/>
            <person name="Yoshinaga Y."/>
            <person name="Zwiers L.-H."/>
            <person name="Turgeon B."/>
            <person name="Goodwin S."/>
            <person name="Spatafora J."/>
            <person name="Crous P."/>
            <person name="Grigoriev I."/>
        </authorList>
    </citation>
    <scope>NUCLEOTIDE SEQUENCE</scope>
    <source>
        <strain evidence="2">CBS 279.74</strain>
    </source>
</reference>
<dbReference type="EMBL" id="MU005780">
    <property type="protein sequence ID" value="KAF2704968.1"/>
    <property type="molecule type" value="Genomic_DNA"/>
</dbReference>
<keyword evidence="3" id="KW-1185">Reference proteome</keyword>
<feature type="compositionally biased region" description="Polar residues" evidence="1">
    <location>
        <begin position="177"/>
        <end position="195"/>
    </location>
</feature>
<gene>
    <name evidence="2" type="ORF">K504DRAFT_494358</name>
</gene>
<name>A0A6G1JWP6_9PLEO</name>
<evidence type="ECO:0000256" key="1">
    <source>
        <dbReference type="SAM" id="MobiDB-lite"/>
    </source>
</evidence>
<dbReference type="Proteomes" id="UP000799428">
    <property type="component" value="Unassembled WGS sequence"/>
</dbReference>